<dbReference type="Proteomes" id="UP000253740">
    <property type="component" value="Unassembled WGS sequence"/>
</dbReference>
<dbReference type="InterPro" id="IPR032314">
    <property type="entry name" value="DUF4845"/>
</dbReference>
<protein>
    <recommendedName>
        <fullName evidence="3">DUF4845 domain-containing protein</fullName>
    </recommendedName>
</protein>
<gene>
    <name evidence="1" type="ORF">MBSD_n0032</name>
</gene>
<accession>A0A0K8QII0</accession>
<dbReference type="Pfam" id="PF16137">
    <property type="entry name" value="DUF4845"/>
    <property type="match status" value="1"/>
</dbReference>
<name>A0A0K8QII0_9GAMM</name>
<proteinExistence type="predicted"/>
<evidence type="ECO:0000313" key="2">
    <source>
        <dbReference type="Proteomes" id="UP000253740"/>
    </source>
</evidence>
<evidence type="ECO:0008006" key="3">
    <source>
        <dbReference type="Google" id="ProtNLM"/>
    </source>
</evidence>
<organism evidence="1">
    <name type="scientific">Mizugakiibacter sediminis</name>
    <dbReference type="NCBI Taxonomy" id="1475481"/>
    <lineage>
        <taxon>Bacteria</taxon>
        <taxon>Pseudomonadati</taxon>
        <taxon>Pseudomonadota</taxon>
        <taxon>Gammaproteobacteria</taxon>
        <taxon>Lysobacterales</taxon>
        <taxon>Rhodanobacteraceae</taxon>
        <taxon>Mizugakiibacter</taxon>
    </lineage>
</organism>
<keyword evidence="2" id="KW-1185">Reference proteome</keyword>
<evidence type="ECO:0000313" key="1">
    <source>
        <dbReference type="EMBL" id="GAP64750.1"/>
    </source>
</evidence>
<sequence>MERMKSRQTGITLIGFLVILAVAGVFAYAAMKLVPAYVEYFGVVKSMNQVASEPGVTNKSQDEIRRDLLYKFSFQYVEDGTVKPQNIKLDQQGNGGTLTVTYDKQIPFAYNVDFLVHFTKTVSLQGGGD</sequence>
<reference evidence="1" key="1">
    <citation type="submission" date="2015-08" db="EMBL/GenBank/DDBJ databases">
        <title>Complete DNA Sequence of Pseudomonas syringae pv. actinidiae, the Causal Agent of Kiwifruit Canker Disease.</title>
        <authorList>
            <person name="Rikkerink E.H.A."/>
            <person name="Fineran P.C."/>
        </authorList>
    </citation>
    <scope>NUCLEOTIDE SEQUENCE</scope>
    <source>
        <strain evidence="1">SkMP5</strain>
    </source>
</reference>
<dbReference type="EMBL" id="DF970131">
    <property type="protein sequence ID" value="GAP64750.1"/>
    <property type="molecule type" value="Genomic_DNA"/>
</dbReference>
<dbReference type="STRING" id="1475481.GCA_000953855_00032"/>
<dbReference type="AlphaFoldDB" id="A0A0K8QII0"/>